<comment type="similarity">
    <text evidence="16">Belongs to the transpeptidase family. FtsI subfamily.</text>
</comment>
<proteinExistence type="inferred from homology"/>
<keyword evidence="10 16" id="KW-0573">Peptidoglycan synthesis</keyword>
<dbReference type="UniPathway" id="UPA00219"/>
<keyword evidence="6 16" id="KW-0645">Protease</keyword>
<keyword evidence="13 16" id="KW-0717">Septation</keyword>
<evidence type="ECO:0000256" key="4">
    <source>
        <dbReference type="ARBA" id="ARBA00022618"/>
    </source>
</evidence>
<dbReference type="Gene3D" id="3.40.710.10">
    <property type="entry name" value="DD-peptidase/beta-lactamase superfamily"/>
    <property type="match status" value="1"/>
</dbReference>
<dbReference type="InterPro" id="IPR005311">
    <property type="entry name" value="PBP_dimer"/>
</dbReference>
<keyword evidence="14 16" id="KW-0131">Cell cycle</keyword>
<dbReference type="GO" id="GO:0006508">
    <property type="term" value="P:proteolysis"/>
    <property type="evidence" value="ECO:0007669"/>
    <property type="project" value="UniProtKB-KW"/>
</dbReference>
<evidence type="ECO:0000256" key="11">
    <source>
        <dbReference type="ARBA" id="ARBA00022989"/>
    </source>
</evidence>
<feature type="active site" description="Acyl-ester intermediate" evidence="16">
    <location>
        <position position="280"/>
    </location>
</feature>
<evidence type="ECO:0000313" key="19">
    <source>
        <dbReference type="EMBL" id="ACR14246.1"/>
    </source>
</evidence>
<evidence type="ECO:0000259" key="17">
    <source>
        <dbReference type="Pfam" id="PF00905"/>
    </source>
</evidence>
<dbReference type="InterPro" id="IPR001460">
    <property type="entry name" value="PCN-bd_Tpept"/>
</dbReference>
<comment type="catalytic activity">
    <reaction evidence="16">
        <text>Preferential cleavage: (Ac)2-L-Lys-D-Ala-|-D-Ala. Also transpeptidation of peptidyl-alanyl moieties that are N-acyl substituents of D-alanine.</text>
        <dbReference type="EC" id="3.4.16.4"/>
    </reaction>
</comment>
<keyword evidence="8 16" id="KW-0378">Hydrolase</keyword>
<keyword evidence="7 16" id="KW-0812">Transmembrane</keyword>
<dbReference type="EMBL" id="CP001614">
    <property type="protein sequence ID" value="ACR14246.1"/>
    <property type="molecule type" value="Genomic_DNA"/>
</dbReference>
<dbReference type="GO" id="GO:0005886">
    <property type="term" value="C:plasma membrane"/>
    <property type="evidence" value="ECO:0007669"/>
    <property type="project" value="UniProtKB-UniRule"/>
</dbReference>
<dbReference type="GO" id="GO:0009252">
    <property type="term" value="P:peptidoglycan biosynthetic process"/>
    <property type="evidence" value="ECO:0007669"/>
    <property type="project" value="UniProtKB-UniRule"/>
</dbReference>
<feature type="domain" description="Penicillin-binding protein dimerisation" evidence="18">
    <location>
        <begin position="47"/>
        <end position="192"/>
    </location>
</feature>
<dbReference type="GO" id="GO:0043093">
    <property type="term" value="P:FtsZ-dependent cytokinesis"/>
    <property type="evidence" value="ECO:0007669"/>
    <property type="project" value="UniProtKB-UniRule"/>
</dbReference>
<dbReference type="GO" id="GO:0071555">
    <property type="term" value="P:cell wall organization"/>
    <property type="evidence" value="ECO:0007669"/>
    <property type="project" value="UniProtKB-KW"/>
</dbReference>
<dbReference type="InterPro" id="IPR037532">
    <property type="entry name" value="FtsI_transpept"/>
</dbReference>
<evidence type="ECO:0000256" key="15">
    <source>
        <dbReference type="ARBA" id="ARBA00023316"/>
    </source>
</evidence>
<keyword evidence="4 16" id="KW-0132">Cell division</keyword>
<comment type="pathway">
    <text evidence="16">Cell wall biogenesis; peptidoglycan biosynthesis.</text>
</comment>
<evidence type="ECO:0000256" key="12">
    <source>
        <dbReference type="ARBA" id="ARBA00023136"/>
    </source>
</evidence>
<comment type="subcellular location">
    <subcellularLocation>
        <location evidence="1">Membrane</location>
    </subcellularLocation>
</comment>
<evidence type="ECO:0000313" key="20">
    <source>
        <dbReference type="Proteomes" id="UP000009080"/>
    </source>
</evidence>
<dbReference type="KEGG" id="ttu:TERTU_3055"/>
<dbReference type="Pfam" id="PF00905">
    <property type="entry name" value="Transpeptidase"/>
    <property type="match status" value="1"/>
</dbReference>
<dbReference type="AlphaFoldDB" id="C5BP40"/>
<comment type="function">
    <text evidence="16">Catalyzes cross-linking of the peptidoglycan cell wall at the division septum.</text>
</comment>
<keyword evidence="15 16" id="KW-0961">Cell wall biogenesis/degradation</keyword>
<dbReference type="PANTHER" id="PTHR30627">
    <property type="entry name" value="PEPTIDOGLYCAN D,D-TRANSPEPTIDASE"/>
    <property type="match status" value="1"/>
</dbReference>
<keyword evidence="11 16" id="KW-1133">Transmembrane helix</keyword>
<protein>
    <recommendedName>
        <fullName evidence="16">Peptidoglycan D,D-transpeptidase FtsI</fullName>
        <ecNumber evidence="16">3.4.16.4</ecNumber>
    </recommendedName>
    <alternativeName>
        <fullName evidence="16">Penicillin-binding protein 3</fullName>
        <shortName evidence="16">PBP-3</shortName>
    </alternativeName>
</protein>
<sequence>MVFVMASLPLALVWHLAKLQVVPAQDKGYEFLQSEGEARTQRSEVLNAYRGVITDRNGELLAVSTPVTSIYANPQRLNPEQHNALAKALGESPKKLSARIAKYTNKQFMYLARHLPPQEAETILRHRFAGVFSETEYQRFYPAGEVAAHVVGFTNINDHGQEGIELAFDQYLAGSPGAKQVVKDLKGNIVREDGLLKAPVSGQDITLSLDLRLQYLAYRELASAVKKQGAKSGSVVVMDVKTGEVLAMANQPAYNPNDRSSIKPAQLRNRALTDVFEPGSTVKPLTMMAALESGKYHLNDTINTSPGYVMVGRKALLDPKDYGVMSLTKIITKSSQVGITKIALSLEPVQIRDMFYRMGLGQSSGTGFPGESIGVLPNRNRWHPIEVATLAFGYGLNVNTVQLAQAYAAIADGGEFKSASLLKVDKSAVAKHSAVNATIAQEVLNMMKTVPQPGGTATRAQIDAYPVAGKTGTAHKVSSDGYADDRHTALFAGVAPADNPRLVAIVVINEPSDGHYFGGEAAAPVFAKIVEESLKVLRVTPELPALQTAQVVGF</sequence>
<feature type="domain" description="Penicillin-binding protein transpeptidase" evidence="17">
    <location>
        <begin position="233"/>
        <end position="531"/>
    </location>
</feature>
<dbReference type="GO" id="GO:0000917">
    <property type="term" value="P:division septum assembly"/>
    <property type="evidence" value="ECO:0007669"/>
    <property type="project" value="UniProtKB-KW"/>
</dbReference>
<evidence type="ECO:0000256" key="9">
    <source>
        <dbReference type="ARBA" id="ARBA00022960"/>
    </source>
</evidence>
<organism evidence="19 20">
    <name type="scientific">Teredinibacter turnerae (strain ATCC 39867 / T7901)</name>
    <dbReference type="NCBI Taxonomy" id="377629"/>
    <lineage>
        <taxon>Bacteria</taxon>
        <taxon>Pseudomonadati</taxon>
        <taxon>Pseudomonadota</taxon>
        <taxon>Gammaproteobacteria</taxon>
        <taxon>Cellvibrionales</taxon>
        <taxon>Cellvibrionaceae</taxon>
        <taxon>Teredinibacter</taxon>
    </lineage>
</organism>
<dbReference type="GO" id="GO:0009002">
    <property type="term" value="F:serine-type D-Ala-D-Ala carboxypeptidase activity"/>
    <property type="evidence" value="ECO:0007669"/>
    <property type="project" value="UniProtKB-UniRule"/>
</dbReference>
<keyword evidence="3 16" id="KW-0997">Cell inner membrane</keyword>
<dbReference type="Gene3D" id="3.90.1310.10">
    <property type="entry name" value="Penicillin-binding protein 2a (Domain 2)"/>
    <property type="match status" value="1"/>
</dbReference>
<evidence type="ECO:0000256" key="10">
    <source>
        <dbReference type="ARBA" id="ARBA00022984"/>
    </source>
</evidence>
<evidence type="ECO:0000256" key="2">
    <source>
        <dbReference type="ARBA" id="ARBA00022475"/>
    </source>
</evidence>
<dbReference type="Proteomes" id="UP000009080">
    <property type="component" value="Chromosome"/>
</dbReference>
<dbReference type="HAMAP" id="MF_02080">
    <property type="entry name" value="FtsI_transpept"/>
    <property type="match status" value="1"/>
</dbReference>
<reference evidence="19 20" key="1">
    <citation type="journal article" date="2009" name="PLoS ONE">
        <title>The complete genome of Teredinibacter turnerae T7901: an intracellular endosymbiont of marine wood-boring bivalves (shipworms).</title>
        <authorList>
            <person name="Yang J.C."/>
            <person name="Madupu R."/>
            <person name="Durkin A.S."/>
            <person name="Ekborg N.A."/>
            <person name="Pedamallu C.S."/>
            <person name="Hostetler J.B."/>
            <person name="Radune D."/>
            <person name="Toms B.S."/>
            <person name="Henrissat B."/>
            <person name="Coutinho P.M."/>
            <person name="Schwarz S."/>
            <person name="Field L."/>
            <person name="Trindade-Silva A.E."/>
            <person name="Soares C.A.G."/>
            <person name="Elshahawi S."/>
            <person name="Hanora A."/>
            <person name="Schmidt E.W."/>
            <person name="Haygood M.G."/>
            <person name="Posfai J."/>
            <person name="Benner J."/>
            <person name="Madinger C."/>
            <person name="Nove J."/>
            <person name="Anton B."/>
            <person name="Chaudhary K."/>
            <person name="Foster J."/>
            <person name="Holman A."/>
            <person name="Kumar S."/>
            <person name="Lessard P.A."/>
            <person name="Luyten Y.A."/>
            <person name="Slatko B."/>
            <person name="Wood N."/>
            <person name="Wu B."/>
            <person name="Teplitski M."/>
            <person name="Mougous J.D."/>
            <person name="Ward N."/>
            <person name="Eisen J.A."/>
            <person name="Badger J.H."/>
            <person name="Distel D.L."/>
        </authorList>
    </citation>
    <scope>NUCLEOTIDE SEQUENCE [LARGE SCALE GENOMIC DNA]</scope>
    <source>
        <strain evidence="20">ATCC 39867 / T7901</strain>
    </source>
</reference>
<keyword evidence="9 16" id="KW-0133">Cell shape</keyword>
<dbReference type="InterPro" id="IPR036138">
    <property type="entry name" value="PBP_dimer_sf"/>
</dbReference>
<keyword evidence="2 16" id="KW-1003">Cell membrane</keyword>
<dbReference type="STRING" id="377629.TERTU_3055"/>
<evidence type="ECO:0000256" key="14">
    <source>
        <dbReference type="ARBA" id="ARBA00023306"/>
    </source>
</evidence>
<evidence type="ECO:0000259" key="18">
    <source>
        <dbReference type="Pfam" id="PF03717"/>
    </source>
</evidence>
<keyword evidence="5 16" id="KW-0121">Carboxypeptidase</keyword>
<accession>C5BP40</accession>
<name>C5BP40_TERTT</name>
<dbReference type="GO" id="GO:0008955">
    <property type="term" value="F:peptidoglycan glycosyltransferase activity"/>
    <property type="evidence" value="ECO:0007669"/>
    <property type="project" value="InterPro"/>
</dbReference>
<dbReference type="HOGENOM" id="CLU_009289_6_2_6"/>
<dbReference type="GO" id="GO:0008658">
    <property type="term" value="F:penicillin binding"/>
    <property type="evidence" value="ECO:0007669"/>
    <property type="project" value="InterPro"/>
</dbReference>
<evidence type="ECO:0000256" key="13">
    <source>
        <dbReference type="ARBA" id="ARBA00023210"/>
    </source>
</evidence>
<evidence type="ECO:0000256" key="3">
    <source>
        <dbReference type="ARBA" id="ARBA00022519"/>
    </source>
</evidence>
<dbReference type="EC" id="3.4.16.4" evidence="16"/>
<dbReference type="InterPro" id="IPR050515">
    <property type="entry name" value="Beta-lactam/transpept"/>
</dbReference>
<evidence type="ECO:0000256" key="16">
    <source>
        <dbReference type="HAMAP-Rule" id="MF_02080"/>
    </source>
</evidence>
<dbReference type="SUPFAM" id="SSF56601">
    <property type="entry name" value="beta-lactamase/transpeptidase-like"/>
    <property type="match status" value="1"/>
</dbReference>
<dbReference type="eggNOG" id="COG0768">
    <property type="taxonomic scope" value="Bacteria"/>
</dbReference>
<evidence type="ECO:0000256" key="7">
    <source>
        <dbReference type="ARBA" id="ARBA00022692"/>
    </source>
</evidence>
<dbReference type="PANTHER" id="PTHR30627:SF1">
    <property type="entry name" value="PEPTIDOGLYCAN D,D-TRANSPEPTIDASE FTSI"/>
    <property type="match status" value="1"/>
</dbReference>
<gene>
    <name evidence="16" type="primary">ftsI</name>
    <name evidence="19" type="ordered locus">TERTU_3055</name>
</gene>
<evidence type="ECO:0000256" key="5">
    <source>
        <dbReference type="ARBA" id="ARBA00022645"/>
    </source>
</evidence>
<evidence type="ECO:0000256" key="1">
    <source>
        <dbReference type="ARBA" id="ARBA00004370"/>
    </source>
</evidence>
<dbReference type="GO" id="GO:0008360">
    <property type="term" value="P:regulation of cell shape"/>
    <property type="evidence" value="ECO:0007669"/>
    <property type="project" value="UniProtKB-KW"/>
</dbReference>
<dbReference type="Gene3D" id="1.10.150.770">
    <property type="match status" value="1"/>
</dbReference>
<keyword evidence="20" id="KW-1185">Reference proteome</keyword>
<evidence type="ECO:0000256" key="8">
    <source>
        <dbReference type="ARBA" id="ARBA00022801"/>
    </source>
</evidence>
<dbReference type="SUPFAM" id="SSF56519">
    <property type="entry name" value="Penicillin binding protein dimerisation domain"/>
    <property type="match status" value="1"/>
</dbReference>
<keyword evidence="19" id="KW-0808">Transferase</keyword>
<dbReference type="Pfam" id="PF03717">
    <property type="entry name" value="PBP_dimer"/>
    <property type="match status" value="1"/>
</dbReference>
<keyword evidence="12 16" id="KW-0472">Membrane</keyword>
<keyword evidence="19" id="KW-0328">Glycosyltransferase</keyword>
<dbReference type="InterPro" id="IPR012338">
    <property type="entry name" value="Beta-lactam/transpept-like"/>
</dbReference>
<evidence type="ECO:0000256" key="6">
    <source>
        <dbReference type="ARBA" id="ARBA00022670"/>
    </source>
</evidence>
<dbReference type="Gene3D" id="3.30.450.330">
    <property type="match status" value="1"/>
</dbReference>